<feature type="region of interest" description="Disordered" evidence="1">
    <location>
        <begin position="1"/>
        <end position="21"/>
    </location>
</feature>
<sequence length="87" mass="10179">MSSSSTGSAFSQHRHRTRQDQVELQTAPLFRSRFLLLQPLQAFIKAQKSRACFKRYQVKFKRRREAMLKKVMVALGKEENAAENNQH</sequence>
<evidence type="ECO:0000313" key="3">
    <source>
        <dbReference type="Proteomes" id="UP001372338"/>
    </source>
</evidence>
<comment type="caution">
    <text evidence="2">The sequence shown here is derived from an EMBL/GenBank/DDBJ whole genome shotgun (WGS) entry which is preliminary data.</text>
</comment>
<feature type="compositionally biased region" description="Polar residues" evidence="1">
    <location>
        <begin position="1"/>
        <end position="11"/>
    </location>
</feature>
<reference evidence="2 3" key="1">
    <citation type="submission" date="2024-01" db="EMBL/GenBank/DDBJ databases">
        <title>The genomes of 5 underutilized Papilionoideae crops provide insights into root nodulation and disease resistanc.</title>
        <authorList>
            <person name="Yuan L."/>
        </authorList>
    </citation>
    <scope>NUCLEOTIDE SEQUENCE [LARGE SCALE GENOMIC DNA]</scope>
    <source>
        <strain evidence="2">ZHUSHIDOU_FW_LH</strain>
        <tissue evidence="2">Leaf</tissue>
    </source>
</reference>
<protein>
    <submittedName>
        <fullName evidence="2">Uncharacterized protein</fullName>
    </submittedName>
</protein>
<proteinExistence type="predicted"/>
<keyword evidence="3" id="KW-1185">Reference proteome</keyword>
<gene>
    <name evidence="2" type="ORF">RIF29_21197</name>
</gene>
<name>A0AAN9F6X1_CROPI</name>
<dbReference type="EMBL" id="JAYWIO010000004">
    <property type="protein sequence ID" value="KAK7268498.1"/>
    <property type="molecule type" value="Genomic_DNA"/>
</dbReference>
<evidence type="ECO:0000256" key="1">
    <source>
        <dbReference type="SAM" id="MobiDB-lite"/>
    </source>
</evidence>
<dbReference type="Proteomes" id="UP001372338">
    <property type="component" value="Unassembled WGS sequence"/>
</dbReference>
<evidence type="ECO:0000313" key="2">
    <source>
        <dbReference type="EMBL" id="KAK7268498.1"/>
    </source>
</evidence>
<accession>A0AAN9F6X1</accession>
<dbReference type="AlphaFoldDB" id="A0AAN9F6X1"/>
<organism evidence="2 3">
    <name type="scientific">Crotalaria pallida</name>
    <name type="common">Smooth rattlebox</name>
    <name type="synonym">Crotalaria striata</name>
    <dbReference type="NCBI Taxonomy" id="3830"/>
    <lineage>
        <taxon>Eukaryota</taxon>
        <taxon>Viridiplantae</taxon>
        <taxon>Streptophyta</taxon>
        <taxon>Embryophyta</taxon>
        <taxon>Tracheophyta</taxon>
        <taxon>Spermatophyta</taxon>
        <taxon>Magnoliopsida</taxon>
        <taxon>eudicotyledons</taxon>
        <taxon>Gunneridae</taxon>
        <taxon>Pentapetalae</taxon>
        <taxon>rosids</taxon>
        <taxon>fabids</taxon>
        <taxon>Fabales</taxon>
        <taxon>Fabaceae</taxon>
        <taxon>Papilionoideae</taxon>
        <taxon>50 kb inversion clade</taxon>
        <taxon>genistoids sensu lato</taxon>
        <taxon>core genistoids</taxon>
        <taxon>Crotalarieae</taxon>
        <taxon>Crotalaria</taxon>
    </lineage>
</organism>